<protein>
    <submittedName>
        <fullName evidence="1">(rape) hypothetical protein</fullName>
    </submittedName>
</protein>
<organism evidence="1">
    <name type="scientific">Brassica napus</name>
    <name type="common">Rape</name>
    <dbReference type="NCBI Taxonomy" id="3708"/>
    <lineage>
        <taxon>Eukaryota</taxon>
        <taxon>Viridiplantae</taxon>
        <taxon>Streptophyta</taxon>
        <taxon>Embryophyta</taxon>
        <taxon>Tracheophyta</taxon>
        <taxon>Spermatophyta</taxon>
        <taxon>Magnoliopsida</taxon>
        <taxon>eudicotyledons</taxon>
        <taxon>Gunneridae</taxon>
        <taxon>Pentapetalae</taxon>
        <taxon>rosids</taxon>
        <taxon>malvids</taxon>
        <taxon>Brassicales</taxon>
        <taxon>Brassicaceae</taxon>
        <taxon>Brassiceae</taxon>
        <taxon>Brassica</taxon>
    </lineage>
</organism>
<name>A0A816J0B8_BRANA</name>
<sequence>MYKEILQGHDVKRYSKLMGSIYFFSTIRYLWRFEK</sequence>
<evidence type="ECO:0000313" key="1">
    <source>
        <dbReference type="EMBL" id="CAF1732428.1"/>
    </source>
</evidence>
<reference evidence="1" key="1">
    <citation type="submission" date="2021-01" db="EMBL/GenBank/DDBJ databases">
        <authorList>
            <consortium name="Genoscope - CEA"/>
            <person name="William W."/>
        </authorList>
    </citation>
    <scope>NUCLEOTIDE SEQUENCE</scope>
</reference>
<proteinExistence type="predicted"/>
<accession>A0A816J0B8</accession>
<dbReference type="Proteomes" id="UP001295469">
    <property type="component" value="Chromosome C09"/>
</dbReference>
<gene>
    <name evidence="1" type="ORF">DARMORV10_C09P27160.1</name>
</gene>
<dbReference type="EMBL" id="HG994373">
    <property type="protein sequence ID" value="CAF1732428.1"/>
    <property type="molecule type" value="Genomic_DNA"/>
</dbReference>
<dbReference type="AlphaFoldDB" id="A0A816J0B8"/>